<feature type="region of interest" description="Disordered" evidence="1">
    <location>
        <begin position="53"/>
        <end position="84"/>
    </location>
</feature>
<dbReference type="AlphaFoldDB" id="A0A645JU06"/>
<sequence length="132" mass="15766">MFDVRNRRQLETQLAGFQGEQVVADMDPETGRQLRRALLPVSFRLHHDLPQLKARVRGEQHPAQHDHSEHQRGRHAHQDEQNNQRPQQLLAVAAHIRRVPDRQFFRLRNLFIRHGHLTERLLLQRWKSLPIQ</sequence>
<name>A0A645JU06_9ZZZZ</name>
<protein>
    <submittedName>
        <fullName evidence="2">Uncharacterized protein</fullName>
    </submittedName>
</protein>
<accession>A0A645JU06</accession>
<comment type="caution">
    <text evidence="2">The sequence shown here is derived from an EMBL/GenBank/DDBJ whole genome shotgun (WGS) entry which is preliminary data.</text>
</comment>
<gene>
    <name evidence="2" type="ORF">SDC9_211162</name>
</gene>
<evidence type="ECO:0000313" key="2">
    <source>
        <dbReference type="EMBL" id="MPN63404.1"/>
    </source>
</evidence>
<proteinExistence type="predicted"/>
<evidence type="ECO:0000256" key="1">
    <source>
        <dbReference type="SAM" id="MobiDB-lite"/>
    </source>
</evidence>
<feature type="compositionally biased region" description="Basic and acidic residues" evidence="1">
    <location>
        <begin position="53"/>
        <end position="82"/>
    </location>
</feature>
<organism evidence="2">
    <name type="scientific">bioreactor metagenome</name>
    <dbReference type="NCBI Taxonomy" id="1076179"/>
    <lineage>
        <taxon>unclassified sequences</taxon>
        <taxon>metagenomes</taxon>
        <taxon>ecological metagenomes</taxon>
    </lineage>
</organism>
<reference evidence="2" key="1">
    <citation type="submission" date="2019-08" db="EMBL/GenBank/DDBJ databases">
        <authorList>
            <person name="Kucharzyk K."/>
            <person name="Murdoch R.W."/>
            <person name="Higgins S."/>
            <person name="Loffler F."/>
        </authorList>
    </citation>
    <scope>NUCLEOTIDE SEQUENCE</scope>
</reference>
<dbReference type="EMBL" id="VSSQ01142782">
    <property type="protein sequence ID" value="MPN63404.1"/>
    <property type="molecule type" value="Genomic_DNA"/>
</dbReference>